<comment type="similarity">
    <text evidence="1">Belongs to the PrpF family.</text>
</comment>
<evidence type="ECO:0000256" key="1">
    <source>
        <dbReference type="ARBA" id="ARBA00007673"/>
    </source>
</evidence>
<evidence type="ECO:0008006" key="5">
    <source>
        <dbReference type="Google" id="ProtNLM"/>
    </source>
</evidence>
<protein>
    <recommendedName>
        <fullName evidence="5">PrpF protein</fullName>
    </recommendedName>
</protein>
<evidence type="ECO:0000313" key="3">
    <source>
        <dbReference type="EMBL" id="KAJ5241161.1"/>
    </source>
</evidence>
<keyword evidence="4" id="KW-1185">Reference proteome</keyword>
<gene>
    <name evidence="3" type="ORF">N7469_002752</name>
</gene>
<reference evidence="3" key="2">
    <citation type="journal article" date="2023" name="IMA Fungus">
        <title>Comparative genomic study of the Penicillium genus elucidates a diverse pangenome and 15 lateral gene transfer events.</title>
        <authorList>
            <person name="Petersen C."/>
            <person name="Sorensen T."/>
            <person name="Nielsen M.R."/>
            <person name="Sondergaard T.E."/>
            <person name="Sorensen J.L."/>
            <person name="Fitzpatrick D.A."/>
            <person name="Frisvad J.C."/>
            <person name="Nielsen K.L."/>
        </authorList>
    </citation>
    <scope>NUCLEOTIDE SEQUENCE</scope>
    <source>
        <strain evidence="3">IBT 23319</strain>
    </source>
</reference>
<dbReference type="Pfam" id="PF04303">
    <property type="entry name" value="PrpF"/>
    <property type="match status" value="1"/>
</dbReference>
<dbReference type="EMBL" id="JAPQKT010000002">
    <property type="protein sequence ID" value="KAJ5241161.1"/>
    <property type="molecule type" value="Genomic_DNA"/>
</dbReference>
<comment type="caution">
    <text evidence="3">The sequence shown here is derived from an EMBL/GenBank/DDBJ whole genome shotgun (WGS) entry which is preliminary data.</text>
</comment>
<name>A0A9W9TTT8_PENCI</name>
<evidence type="ECO:0000313" key="4">
    <source>
        <dbReference type="Proteomes" id="UP001147733"/>
    </source>
</evidence>
<proteinExistence type="inferred from homology"/>
<dbReference type="GO" id="GO:0016853">
    <property type="term" value="F:isomerase activity"/>
    <property type="evidence" value="ECO:0007669"/>
    <property type="project" value="UniProtKB-KW"/>
</dbReference>
<dbReference type="SUPFAM" id="SSF54506">
    <property type="entry name" value="Diaminopimelate epimerase-like"/>
    <property type="match status" value="2"/>
</dbReference>
<accession>A0A9W9TTT8</accession>
<dbReference type="AlphaFoldDB" id="A0A9W9TTT8"/>
<dbReference type="Proteomes" id="UP001147733">
    <property type="component" value="Unassembled WGS sequence"/>
</dbReference>
<organism evidence="3 4">
    <name type="scientific">Penicillium citrinum</name>
    <dbReference type="NCBI Taxonomy" id="5077"/>
    <lineage>
        <taxon>Eukaryota</taxon>
        <taxon>Fungi</taxon>
        <taxon>Dikarya</taxon>
        <taxon>Ascomycota</taxon>
        <taxon>Pezizomycotina</taxon>
        <taxon>Eurotiomycetes</taxon>
        <taxon>Eurotiomycetidae</taxon>
        <taxon>Eurotiales</taxon>
        <taxon>Aspergillaceae</taxon>
        <taxon>Penicillium</taxon>
    </lineage>
</organism>
<dbReference type="InterPro" id="IPR007400">
    <property type="entry name" value="PrpF-like"/>
</dbReference>
<evidence type="ECO:0000256" key="2">
    <source>
        <dbReference type="ARBA" id="ARBA00023235"/>
    </source>
</evidence>
<dbReference type="PANTHER" id="PTHR43709:SF2">
    <property type="entry name" value="DUF453 DOMAIN PROTEIN (AFU_ORTHOLOGUE AFUA_6G00360)"/>
    <property type="match status" value="1"/>
</dbReference>
<keyword evidence="2" id="KW-0413">Isomerase</keyword>
<dbReference type="PANTHER" id="PTHR43709">
    <property type="entry name" value="ACONITATE ISOMERASE-RELATED"/>
    <property type="match status" value="1"/>
</dbReference>
<dbReference type="RefSeq" id="XP_056504166.1">
    <property type="nucleotide sequence ID" value="XM_056641672.1"/>
</dbReference>
<reference evidence="3" key="1">
    <citation type="submission" date="2022-11" db="EMBL/GenBank/DDBJ databases">
        <authorList>
            <person name="Petersen C."/>
        </authorList>
    </citation>
    <scope>NUCLEOTIDE SEQUENCE</scope>
    <source>
        <strain evidence="3">IBT 23319</strain>
    </source>
</reference>
<dbReference type="Gene3D" id="3.10.310.10">
    <property type="entry name" value="Diaminopimelate Epimerase, Chain A, domain 1"/>
    <property type="match status" value="2"/>
</dbReference>
<sequence>MATGITMAIAEPPMTTHLRDHLKLDKTFPIKSPIKKSLPAVWMRSGTSKGLFIQRKYLPESTHLWEPILLSAMGSVGADSRQIDGIGGATSTTSKVAVIEKSQRPDIDVEYTFIQVAPDQAKTDMTGNCGNIASGVGPFALDEGMVKAAPGQKEIDIRILNTNTGQTLVETVQVAADGSFLEDGDYSIPGVQSTSSRIKVSFLNPGGSMTGQIFPTGALQEMLNVSSSLVGEFSVRVSLVDAANPFVLVDASSIATQGHSAWTNAEDTEFLSVVEDIRRAGAVRFGLAPNLEIAGQTRGTPKIAFLYPASQDDVEADIEVLSFTMGKRHSSLQLTGAVCLGAAMSIHGTVAWDLVQRKNNDRLPKHGMLVEGHEIASALPMGIRHPAGVIHAQTLLGLSGKGEVQVEQVAVFRTARRLFKGSVFYRA</sequence>
<dbReference type="OrthoDB" id="10267539at2759"/>
<dbReference type="GeneID" id="81380839"/>